<feature type="compositionally biased region" description="Polar residues" evidence="1">
    <location>
        <begin position="1"/>
        <end position="39"/>
    </location>
</feature>
<feature type="compositionally biased region" description="Basic and acidic residues" evidence="1">
    <location>
        <begin position="263"/>
        <end position="284"/>
    </location>
</feature>
<evidence type="ECO:0000256" key="1">
    <source>
        <dbReference type="SAM" id="MobiDB-lite"/>
    </source>
</evidence>
<feature type="region of interest" description="Disordered" evidence="1">
    <location>
        <begin position="1"/>
        <end position="69"/>
    </location>
</feature>
<feature type="compositionally biased region" description="Acidic residues" evidence="1">
    <location>
        <begin position="176"/>
        <end position="189"/>
    </location>
</feature>
<feature type="region of interest" description="Disordered" evidence="1">
    <location>
        <begin position="847"/>
        <end position="936"/>
    </location>
</feature>
<feature type="compositionally biased region" description="Polar residues" evidence="1">
    <location>
        <begin position="847"/>
        <end position="863"/>
    </location>
</feature>
<sequence length="1212" mass="134680">MGANVSQLDAGNASSSQQAEINVSQLDAGNASSAQQAEIDQQGPPPSPKPALGYQRLPPIESRETVQAQTAKVEAWALIDLDDDLQVSVKVHPPMISGPITTSPIAKRAPLPPSPPVSKKRRLLATPQALTIASQEASSAAETVDELWKQNRQRPRLEARMQSDPRSGPTNFTLYQDDDESSYPCDDEGYSSYVLSPPSDGKELTEDEREEQLVKRLATLQRPNIILAKPAATNDESGSSVQEYDEEYAVGEAREWMLREQQEAVDRSRMLRERNLARRQRAEPSENPVTTTAEVEERQQQQPASPTGEASIDGAFSDVFSAGEHQDSNMEELSDIPMRPILQKAKSSAKHGDTLKAHRNRADPDAINPASRIAAEQYRTQSRHLSTQQQQPLSSHPRGSSLEERESRLRELTTKVNDGTRNAVNNARSPRLNSQFSGDEFRSKPAPAGRATETPPAIRSVSTAKAPRETTATLQSARINPGSAAKRLSGLEMLSAKRGTGANPDKPRSTATPSGPKKGLTLPTKFDSYDEEEKQVIVEHEIAKERKRDLEMIERVTLAIAQLRCLGKFSDLDEKELLEVRKFMSIVIDDGKCAKLKRPRIQNIRDNMRRRAMGHDEPSEDDVAIWMRRVFRGSDLDVVKTKLGKIGEEVAELASLRHEFSAKRHNSRTREDKRRNRERKQVRFAQGQAQDPDTDTRSRSPSPARSRGHPQRGGNATESKRLAQYAQQDQLQEALTAKLKLFDKAAARQRSQAMGLPSGDASPLQHEQHAHSDSESEEDIGAQFVYGAGQDTPQRAPSAAPSALASAPAGPDFTATPSFPMPTQEAHLVQDIEEINRLEDARQIRSGTHALQRSTPQATTPGNQRFDPELLKRMQNKQVQEPREPATDPEKSIDLEESIDTAEVVVASSDVTDTDSSESSQDEDEDGDGHEDRQQVHKYTVMGAFAGIDIYKDADEYIFKSTYKPDSAKAFVGKVIESVLRQFPPAGGIDAGHWSLDVVYREGLVEQHLMVGEDGTVEARVWMEKKLVSLGNKAYRAAKTRNIVQHKFLFAVYWEKTVAPVTSTAEKDDEQHQEQHHVDPSPAEPPPQQDEADIDLFGEDLSEPVSVPMPMSVVSAIPTNEIQYFTTPVLANRHAKNIYMAWHATFLPGWRNEGYRRLEDDAVEQQLKALGSWGLWSREESFERAGEGSANARVEEKFKVWVRRIEVFGPGN</sequence>
<keyword evidence="3" id="KW-1185">Reference proteome</keyword>
<feature type="compositionally biased region" description="Basic and acidic residues" evidence="1">
    <location>
        <begin position="1065"/>
        <end position="1079"/>
    </location>
</feature>
<feature type="compositionally biased region" description="Polar residues" evidence="1">
    <location>
        <begin position="414"/>
        <end position="437"/>
    </location>
</feature>
<evidence type="ECO:0000313" key="3">
    <source>
        <dbReference type="Proteomes" id="UP000019478"/>
    </source>
</evidence>
<feature type="compositionally biased region" description="Low complexity" evidence="1">
    <location>
        <begin position="796"/>
        <end position="809"/>
    </location>
</feature>
<feature type="region of interest" description="Disordered" evidence="1">
    <location>
        <begin position="661"/>
        <end position="719"/>
    </location>
</feature>
<protein>
    <submittedName>
        <fullName evidence="2">Uncharacterized protein</fullName>
    </submittedName>
</protein>
<dbReference type="GeneID" id="19170643"/>
<feature type="region of interest" description="Disordered" evidence="1">
    <location>
        <begin position="263"/>
        <end position="524"/>
    </location>
</feature>
<dbReference type="Proteomes" id="UP000019478">
    <property type="component" value="Unassembled WGS sequence"/>
</dbReference>
<feature type="compositionally biased region" description="Basic and acidic residues" evidence="1">
    <location>
        <begin position="401"/>
        <end position="413"/>
    </location>
</feature>
<dbReference type="HOGENOM" id="CLU_006428_0_0_1"/>
<dbReference type="RefSeq" id="XP_007734843.1">
    <property type="nucleotide sequence ID" value="XM_007736653.1"/>
</dbReference>
<feature type="region of interest" description="Disordered" evidence="1">
    <location>
        <begin position="1063"/>
        <end position="1092"/>
    </location>
</feature>
<gene>
    <name evidence="2" type="ORF">A1O3_06534</name>
</gene>
<accession>W9XZA4</accession>
<feature type="compositionally biased region" description="Acidic residues" evidence="1">
    <location>
        <begin position="912"/>
        <end position="929"/>
    </location>
</feature>
<evidence type="ECO:0000313" key="2">
    <source>
        <dbReference type="EMBL" id="EXJ82720.1"/>
    </source>
</evidence>
<dbReference type="OrthoDB" id="4157653at2759"/>
<feature type="compositionally biased region" description="Polar residues" evidence="1">
    <location>
        <begin position="378"/>
        <end position="398"/>
    </location>
</feature>
<dbReference type="eggNOG" id="ENOG502T5BC">
    <property type="taxonomic scope" value="Eukaryota"/>
</dbReference>
<comment type="caution">
    <text evidence="2">The sequence shown here is derived from an EMBL/GenBank/DDBJ whole genome shotgun (WGS) entry which is preliminary data.</text>
</comment>
<organism evidence="2 3">
    <name type="scientific">Capronia epimyces CBS 606.96</name>
    <dbReference type="NCBI Taxonomy" id="1182542"/>
    <lineage>
        <taxon>Eukaryota</taxon>
        <taxon>Fungi</taxon>
        <taxon>Dikarya</taxon>
        <taxon>Ascomycota</taxon>
        <taxon>Pezizomycotina</taxon>
        <taxon>Eurotiomycetes</taxon>
        <taxon>Chaetothyriomycetidae</taxon>
        <taxon>Chaetothyriales</taxon>
        <taxon>Herpotrichiellaceae</taxon>
        <taxon>Capronia</taxon>
    </lineage>
</organism>
<reference evidence="2 3" key="1">
    <citation type="submission" date="2013-03" db="EMBL/GenBank/DDBJ databases">
        <title>The Genome Sequence of Capronia epimyces CBS 606.96.</title>
        <authorList>
            <consortium name="The Broad Institute Genomics Platform"/>
            <person name="Cuomo C."/>
            <person name="de Hoog S."/>
            <person name="Gorbushina A."/>
            <person name="Walker B."/>
            <person name="Young S.K."/>
            <person name="Zeng Q."/>
            <person name="Gargeya S."/>
            <person name="Fitzgerald M."/>
            <person name="Haas B."/>
            <person name="Abouelleil A."/>
            <person name="Allen A.W."/>
            <person name="Alvarado L."/>
            <person name="Arachchi H.M."/>
            <person name="Berlin A.M."/>
            <person name="Chapman S.B."/>
            <person name="Gainer-Dewar J."/>
            <person name="Goldberg J."/>
            <person name="Griggs A."/>
            <person name="Gujja S."/>
            <person name="Hansen M."/>
            <person name="Howarth C."/>
            <person name="Imamovic A."/>
            <person name="Ireland A."/>
            <person name="Larimer J."/>
            <person name="McCowan C."/>
            <person name="Murphy C."/>
            <person name="Pearson M."/>
            <person name="Poon T.W."/>
            <person name="Priest M."/>
            <person name="Roberts A."/>
            <person name="Saif S."/>
            <person name="Shea T."/>
            <person name="Sisk P."/>
            <person name="Sykes S."/>
            <person name="Wortman J."/>
            <person name="Nusbaum C."/>
            <person name="Birren B."/>
        </authorList>
    </citation>
    <scope>NUCLEOTIDE SEQUENCE [LARGE SCALE GENOMIC DNA]</scope>
    <source>
        <strain evidence="2 3">CBS 606.96</strain>
    </source>
</reference>
<feature type="region of interest" description="Disordered" evidence="1">
    <location>
        <begin position="97"/>
        <end position="119"/>
    </location>
</feature>
<name>W9XZA4_9EURO</name>
<dbReference type="AlphaFoldDB" id="W9XZA4"/>
<feature type="compositionally biased region" description="Low complexity" evidence="1">
    <location>
        <begin position="901"/>
        <end position="911"/>
    </location>
</feature>
<feature type="compositionally biased region" description="Basic and acidic residues" evidence="1">
    <location>
        <begin position="880"/>
        <end position="894"/>
    </location>
</feature>
<feature type="compositionally biased region" description="Polar residues" evidence="1">
    <location>
        <begin position="164"/>
        <end position="174"/>
    </location>
</feature>
<feature type="compositionally biased region" description="Basic and acidic residues" evidence="1">
    <location>
        <begin position="350"/>
        <end position="364"/>
    </location>
</feature>
<feature type="compositionally biased region" description="Basic and acidic residues" evidence="1">
    <location>
        <begin position="661"/>
        <end position="681"/>
    </location>
</feature>
<feature type="region of interest" description="Disordered" evidence="1">
    <location>
        <begin position="134"/>
        <end position="210"/>
    </location>
</feature>
<feature type="region of interest" description="Disordered" evidence="1">
    <location>
        <begin position="750"/>
        <end position="821"/>
    </location>
</feature>
<dbReference type="EMBL" id="AMGY01000005">
    <property type="protein sequence ID" value="EXJ82720.1"/>
    <property type="molecule type" value="Genomic_DNA"/>
</dbReference>
<proteinExistence type="predicted"/>